<dbReference type="AlphaFoldDB" id="A0AAW9Q489"/>
<evidence type="ECO:0000256" key="5">
    <source>
        <dbReference type="RuleBase" id="RU003820"/>
    </source>
</evidence>
<feature type="domain" description="Rubredoxin-like" evidence="8">
    <location>
        <begin position="38"/>
        <end position="89"/>
    </location>
</feature>
<dbReference type="InterPro" id="IPR024935">
    <property type="entry name" value="Rubredoxin_dom"/>
</dbReference>
<dbReference type="GO" id="GO:0009055">
    <property type="term" value="F:electron transfer activity"/>
    <property type="evidence" value="ECO:0007669"/>
    <property type="project" value="TreeGrafter"/>
</dbReference>
<gene>
    <name evidence="9" type="ORF">V2H45_14830</name>
</gene>
<evidence type="ECO:0000256" key="6">
    <source>
        <dbReference type="SAM" id="MobiDB-lite"/>
    </source>
</evidence>
<proteinExistence type="inferred from homology"/>
<keyword evidence="7" id="KW-0812">Transmembrane</keyword>
<keyword evidence="7" id="KW-1133">Transmembrane helix</keyword>
<dbReference type="PANTHER" id="PTHR47627:SF1">
    <property type="entry name" value="RUBREDOXIN-1-RELATED"/>
    <property type="match status" value="1"/>
</dbReference>
<keyword evidence="10" id="KW-1185">Reference proteome</keyword>
<evidence type="ECO:0000256" key="2">
    <source>
        <dbReference type="ARBA" id="ARBA00022723"/>
    </source>
</evidence>
<comment type="cofactor">
    <cofactor evidence="5">
        <name>Fe(3+)</name>
        <dbReference type="ChEBI" id="CHEBI:29034"/>
    </cofactor>
</comment>
<reference evidence="9" key="1">
    <citation type="submission" date="2024-01" db="EMBL/GenBank/DDBJ databases">
        <title>Bank of Algae and Cyanobacteria of the Azores (BACA) strain genomes.</title>
        <authorList>
            <person name="Luz R."/>
            <person name="Cordeiro R."/>
            <person name="Fonseca A."/>
            <person name="Goncalves V."/>
        </authorList>
    </citation>
    <scope>NUCLEOTIDE SEQUENCE</scope>
    <source>
        <strain evidence="9">BACA0141</strain>
    </source>
</reference>
<dbReference type="GO" id="GO:0043448">
    <property type="term" value="P:alkane catabolic process"/>
    <property type="evidence" value="ECO:0007669"/>
    <property type="project" value="TreeGrafter"/>
</dbReference>
<keyword evidence="3 5" id="KW-0249">Electron transport</keyword>
<evidence type="ECO:0000313" key="9">
    <source>
        <dbReference type="EMBL" id="MEE3718013.1"/>
    </source>
</evidence>
<dbReference type="CDD" id="cd00730">
    <property type="entry name" value="rubredoxin"/>
    <property type="match status" value="1"/>
</dbReference>
<dbReference type="PRINTS" id="PR00163">
    <property type="entry name" value="RUBREDOXIN"/>
</dbReference>
<evidence type="ECO:0000256" key="1">
    <source>
        <dbReference type="ARBA" id="ARBA00022448"/>
    </source>
</evidence>
<evidence type="ECO:0000256" key="7">
    <source>
        <dbReference type="SAM" id="Phobius"/>
    </source>
</evidence>
<keyword evidence="7" id="KW-0472">Membrane</keyword>
<name>A0AAW9Q489_9CYAN</name>
<dbReference type="SUPFAM" id="SSF57802">
    <property type="entry name" value="Rubredoxin-like"/>
    <property type="match status" value="1"/>
</dbReference>
<keyword evidence="1" id="KW-0813">Transport</keyword>
<dbReference type="PROSITE" id="PS50903">
    <property type="entry name" value="RUBREDOXIN_LIKE"/>
    <property type="match status" value="1"/>
</dbReference>
<sequence length="138" mass="14933">MDTQITSSEADSELNLDADRAANTETTAPVTTPAIEPSHLYECKSCGYVYEPASGDQKRGISAGTPFEQLPKDWRCPVCTARKDKFSDIGLPNKPSGFSENLGYGLGVNVMTPAQKNLLIFGALALAFIFFMSLYALD</sequence>
<comment type="similarity">
    <text evidence="5">Belongs to the rubredoxin family.</text>
</comment>
<dbReference type="EMBL" id="JAZBJZ010000061">
    <property type="protein sequence ID" value="MEE3718013.1"/>
    <property type="molecule type" value="Genomic_DNA"/>
</dbReference>
<comment type="caution">
    <text evidence="9">The sequence shown here is derived from an EMBL/GenBank/DDBJ whole genome shotgun (WGS) entry which is preliminary data.</text>
</comment>
<accession>A0AAW9Q489</accession>
<keyword evidence="2 5" id="KW-0479">Metal-binding</keyword>
<evidence type="ECO:0000256" key="3">
    <source>
        <dbReference type="ARBA" id="ARBA00022982"/>
    </source>
</evidence>
<dbReference type="PANTHER" id="PTHR47627">
    <property type="entry name" value="RUBREDOXIN"/>
    <property type="match status" value="1"/>
</dbReference>
<dbReference type="FunFam" id="2.20.28.10:FF:000001">
    <property type="entry name" value="Rubredoxin"/>
    <property type="match status" value="1"/>
</dbReference>
<feature type="region of interest" description="Disordered" evidence="6">
    <location>
        <begin position="1"/>
        <end position="33"/>
    </location>
</feature>
<dbReference type="Gene3D" id="2.20.28.10">
    <property type="match status" value="1"/>
</dbReference>
<keyword evidence="4 5" id="KW-0408">Iron</keyword>
<feature type="transmembrane region" description="Helical" evidence="7">
    <location>
        <begin position="118"/>
        <end position="137"/>
    </location>
</feature>
<dbReference type="Proteomes" id="UP001333818">
    <property type="component" value="Unassembled WGS sequence"/>
</dbReference>
<protein>
    <recommendedName>
        <fullName evidence="5">Rubredoxin</fullName>
    </recommendedName>
</protein>
<evidence type="ECO:0000256" key="4">
    <source>
        <dbReference type="ARBA" id="ARBA00023004"/>
    </source>
</evidence>
<dbReference type="InterPro" id="IPR050526">
    <property type="entry name" value="Rubredoxin_ET"/>
</dbReference>
<dbReference type="Pfam" id="PF00301">
    <property type="entry name" value="Rubredoxin"/>
    <property type="match status" value="1"/>
</dbReference>
<dbReference type="InterPro" id="IPR024934">
    <property type="entry name" value="Rubredoxin-like_dom"/>
</dbReference>
<evidence type="ECO:0000313" key="10">
    <source>
        <dbReference type="Proteomes" id="UP001333818"/>
    </source>
</evidence>
<dbReference type="RefSeq" id="WP_330484444.1">
    <property type="nucleotide sequence ID" value="NZ_JAZBJZ010000061.1"/>
</dbReference>
<organism evidence="9 10">
    <name type="scientific">Tumidithrix elongata BACA0141</name>
    <dbReference type="NCBI Taxonomy" id="2716417"/>
    <lineage>
        <taxon>Bacteria</taxon>
        <taxon>Bacillati</taxon>
        <taxon>Cyanobacteriota</taxon>
        <taxon>Cyanophyceae</taxon>
        <taxon>Pseudanabaenales</taxon>
        <taxon>Pseudanabaenaceae</taxon>
        <taxon>Tumidithrix</taxon>
        <taxon>Tumidithrix elongata</taxon>
    </lineage>
</organism>
<dbReference type="GO" id="GO:0005506">
    <property type="term" value="F:iron ion binding"/>
    <property type="evidence" value="ECO:0007669"/>
    <property type="project" value="UniProtKB-UniRule"/>
</dbReference>
<evidence type="ECO:0000259" key="8">
    <source>
        <dbReference type="PROSITE" id="PS50903"/>
    </source>
</evidence>